<dbReference type="Proteomes" id="UP000198863">
    <property type="component" value="Unassembled WGS sequence"/>
</dbReference>
<dbReference type="PIRSF" id="PIRSF000429">
    <property type="entry name" value="Ac-CoA_Ac_transf"/>
    <property type="match status" value="1"/>
</dbReference>
<proteinExistence type="predicted"/>
<evidence type="ECO:0000313" key="4">
    <source>
        <dbReference type="Proteomes" id="UP000198863"/>
    </source>
</evidence>
<dbReference type="AlphaFoldDB" id="A0A1G8A6F7"/>
<dbReference type="SUPFAM" id="SSF53901">
    <property type="entry name" value="Thiolase-like"/>
    <property type="match status" value="2"/>
</dbReference>
<dbReference type="InterPro" id="IPR002155">
    <property type="entry name" value="Thiolase"/>
</dbReference>
<dbReference type="OrthoDB" id="9785768at2"/>
<dbReference type="PANTHER" id="PTHR42870:SF1">
    <property type="entry name" value="NON-SPECIFIC LIPID-TRANSFER PROTEIN-LIKE 2"/>
    <property type="match status" value="1"/>
</dbReference>
<dbReference type="NCBIfam" id="NF004936">
    <property type="entry name" value="PRK06289.1"/>
    <property type="match status" value="1"/>
</dbReference>
<evidence type="ECO:0000259" key="2">
    <source>
        <dbReference type="Pfam" id="PF22691"/>
    </source>
</evidence>
<keyword evidence="4" id="KW-1185">Reference proteome</keyword>
<feature type="domain" description="Thiolase C-terminal" evidence="2">
    <location>
        <begin position="274"/>
        <end position="406"/>
    </location>
</feature>
<protein>
    <submittedName>
        <fullName evidence="3">Acetyl-CoA C-acetyltransferase</fullName>
    </submittedName>
</protein>
<keyword evidence="3" id="KW-0808">Transferase</keyword>
<feature type="domain" description="Thiolase N-terminal" evidence="1">
    <location>
        <begin position="8"/>
        <end position="235"/>
    </location>
</feature>
<gene>
    <name evidence="3" type="ORF">SAMN05660324_0053</name>
</gene>
<reference evidence="4" key="1">
    <citation type="submission" date="2016-10" db="EMBL/GenBank/DDBJ databases">
        <authorList>
            <person name="Varghese N."/>
            <person name="Submissions S."/>
        </authorList>
    </citation>
    <scope>NUCLEOTIDE SEQUENCE [LARGE SCALE GENOMIC DNA]</scope>
    <source>
        <strain evidence="4">DSM 44526</strain>
    </source>
</reference>
<dbReference type="RefSeq" id="WP_091069173.1">
    <property type="nucleotide sequence ID" value="NZ_FNCF01000010.1"/>
</dbReference>
<organism evidence="3 4">
    <name type="scientific">Klenkia brasiliensis</name>
    <dbReference type="NCBI Taxonomy" id="333142"/>
    <lineage>
        <taxon>Bacteria</taxon>
        <taxon>Bacillati</taxon>
        <taxon>Actinomycetota</taxon>
        <taxon>Actinomycetes</taxon>
        <taxon>Geodermatophilales</taxon>
        <taxon>Geodermatophilaceae</taxon>
        <taxon>Klenkia</taxon>
    </lineage>
</organism>
<dbReference type="InterPro" id="IPR020616">
    <property type="entry name" value="Thiolase_N"/>
</dbReference>
<name>A0A1G8A6F7_9ACTN</name>
<accession>A0A1G8A6F7</accession>
<evidence type="ECO:0000259" key="1">
    <source>
        <dbReference type="Pfam" id="PF00108"/>
    </source>
</evidence>
<dbReference type="Pfam" id="PF00108">
    <property type="entry name" value="Thiolase_N"/>
    <property type="match status" value="1"/>
</dbReference>
<dbReference type="Gene3D" id="3.40.47.10">
    <property type="match status" value="1"/>
</dbReference>
<dbReference type="CDD" id="cd00829">
    <property type="entry name" value="SCP-x_thiolase"/>
    <property type="match status" value="1"/>
</dbReference>
<dbReference type="InterPro" id="IPR055140">
    <property type="entry name" value="Thiolase_C_2"/>
</dbReference>
<dbReference type="EMBL" id="FNCF01000010">
    <property type="protein sequence ID" value="SDH15970.1"/>
    <property type="molecule type" value="Genomic_DNA"/>
</dbReference>
<dbReference type="InterPro" id="IPR016039">
    <property type="entry name" value="Thiolase-like"/>
</dbReference>
<dbReference type="PANTHER" id="PTHR42870">
    <property type="entry name" value="ACETYL-COA C-ACETYLTRANSFERASE"/>
    <property type="match status" value="1"/>
</dbReference>
<evidence type="ECO:0000313" key="3">
    <source>
        <dbReference type="EMBL" id="SDH15970.1"/>
    </source>
</evidence>
<dbReference type="GO" id="GO:0016747">
    <property type="term" value="F:acyltransferase activity, transferring groups other than amino-acyl groups"/>
    <property type="evidence" value="ECO:0007669"/>
    <property type="project" value="InterPro"/>
</dbReference>
<dbReference type="Pfam" id="PF22691">
    <property type="entry name" value="Thiolase_C_1"/>
    <property type="match status" value="1"/>
</dbReference>
<sequence length="411" mass="43075">MDGTGIWVAGGYQTDFARNLTREGGDSADLTAEVVRGTLESAGLGPEQVEVVHVGNAFGQLFTGQGQLGAMPATVEPALWGVPAARHEAACASGSIAVLAAMADLQAGHYDCALVLGVELEKTVPGDQAAGHLGAAAWIGHEGQGARFMWPHMFDRVAQAYDDRYGLDDVHLQAIAQLNFANAKRNPNAQTRGWEVGQLVGTATDRADNPVVEGRMRRYDCSQVTDGAAGVVLVSDRWLAAHPQATRRPLARMLGWGHRTVGLGLQQKLDRSAEDPYLLPHVRQAVQDAFGRAGVTLDGVDGLETHDCFTPSEYLAIDHVGLTEPGKNWQAVEDGDLEIGGRLPVNPSGGLIGGGHPVGATGVRMLVDAAKQVTGTAGEYQVEGADTFMTLNIGGSTTTTVSFVVGSAPAA</sequence>